<dbReference type="GO" id="GO:0008270">
    <property type="term" value="F:zinc ion binding"/>
    <property type="evidence" value="ECO:0007669"/>
    <property type="project" value="UniProtKB-UniRule"/>
</dbReference>
<keyword evidence="9" id="KW-1015">Disulfide bond</keyword>
<evidence type="ECO:0000256" key="11">
    <source>
        <dbReference type="PROSITE-ProRule" id="PRU00059"/>
    </source>
</evidence>
<proteinExistence type="predicted"/>
<dbReference type="Pfam" id="PF00431">
    <property type="entry name" value="CUB"/>
    <property type="match status" value="1"/>
</dbReference>
<evidence type="ECO:0000256" key="2">
    <source>
        <dbReference type="ARBA" id="ARBA00022525"/>
    </source>
</evidence>
<dbReference type="OrthoDB" id="6156706at2759"/>
<keyword evidence="5 13" id="KW-0732">Signal</keyword>
<evidence type="ECO:0000259" key="15">
    <source>
        <dbReference type="PROSITE" id="PS51864"/>
    </source>
</evidence>
<dbReference type="KEGG" id="lak:106158766"/>
<dbReference type="GO" id="GO:0004222">
    <property type="term" value="F:metalloendopeptidase activity"/>
    <property type="evidence" value="ECO:0007669"/>
    <property type="project" value="UniProtKB-UniRule"/>
</dbReference>
<dbReference type="InterPro" id="IPR006026">
    <property type="entry name" value="Peptidase_Metallo"/>
</dbReference>
<dbReference type="SUPFAM" id="SSF49854">
    <property type="entry name" value="Spermadhesin, CUB domain"/>
    <property type="match status" value="1"/>
</dbReference>
<evidence type="ECO:0000256" key="9">
    <source>
        <dbReference type="ARBA" id="ARBA00023157"/>
    </source>
</evidence>
<dbReference type="RefSeq" id="XP_013390315.1">
    <property type="nucleotide sequence ID" value="XM_013534861.2"/>
</dbReference>
<feature type="binding site" evidence="12">
    <location>
        <position position="244"/>
    </location>
    <ligand>
        <name>Zn(2+)</name>
        <dbReference type="ChEBI" id="CHEBI:29105"/>
        <note>catalytic</note>
    </ligand>
</feature>
<dbReference type="CDD" id="cd00041">
    <property type="entry name" value="CUB"/>
    <property type="match status" value="1"/>
</dbReference>
<evidence type="ECO:0000256" key="3">
    <source>
        <dbReference type="ARBA" id="ARBA00022670"/>
    </source>
</evidence>
<dbReference type="InterPro" id="IPR000859">
    <property type="entry name" value="CUB_dom"/>
</dbReference>
<keyword evidence="2" id="KW-0964">Secreted</keyword>
<dbReference type="InterPro" id="IPR017050">
    <property type="entry name" value="Metallopeptidase_nem"/>
</dbReference>
<feature type="binding site" evidence="12">
    <location>
        <position position="234"/>
    </location>
    <ligand>
        <name>Zn(2+)</name>
        <dbReference type="ChEBI" id="CHEBI:29105"/>
        <note>catalytic</note>
    </ligand>
</feature>
<evidence type="ECO:0000259" key="14">
    <source>
        <dbReference type="PROSITE" id="PS01180"/>
    </source>
</evidence>
<evidence type="ECO:0000256" key="1">
    <source>
        <dbReference type="ARBA" id="ARBA00004613"/>
    </source>
</evidence>
<dbReference type="Gene3D" id="3.40.390.10">
    <property type="entry name" value="Collagenase (Catalytic Domain)"/>
    <property type="match status" value="1"/>
</dbReference>
<feature type="signal peptide" evidence="13">
    <location>
        <begin position="1"/>
        <end position="20"/>
    </location>
</feature>
<dbReference type="InterPro" id="IPR034035">
    <property type="entry name" value="Astacin-like_dom"/>
</dbReference>
<feature type="domain" description="CUB" evidence="14">
    <location>
        <begin position="384"/>
        <end position="516"/>
    </location>
</feature>
<dbReference type="PRINTS" id="PR00480">
    <property type="entry name" value="ASTACIN"/>
</dbReference>
<reference evidence="17" key="1">
    <citation type="submission" date="2025-08" db="UniProtKB">
        <authorList>
            <consortium name="RefSeq"/>
        </authorList>
    </citation>
    <scope>IDENTIFICATION</scope>
    <source>
        <tissue evidence="17">Gonads</tissue>
    </source>
</reference>
<dbReference type="Pfam" id="PF01400">
    <property type="entry name" value="Astacin"/>
    <property type="match status" value="1"/>
</dbReference>
<dbReference type="InterPro" id="IPR035914">
    <property type="entry name" value="Sperma_CUB_dom_sf"/>
</dbReference>
<feature type="active site" evidence="12">
    <location>
        <position position="235"/>
    </location>
</feature>
<dbReference type="GO" id="GO:0018996">
    <property type="term" value="P:molting cycle, collagen and cuticulin-based cuticle"/>
    <property type="evidence" value="ECO:0007669"/>
    <property type="project" value="InterPro"/>
</dbReference>
<evidence type="ECO:0000256" key="8">
    <source>
        <dbReference type="ARBA" id="ARBA00023049"/>
    </source>
</evidence>
<comment type="caution">
    <text evidence="11">Lacks conserved residue(s) required for the propagation of feature annotation.</text>
</comment>
<dbReference type="AlphaFoldDB" id="A0A1S3HWA4"/>
<dbReference type="Gene3D" id="2.60.120.290">
    <property type="entry name" value="Spermadhesin, CUB domain"/>
    <property type="match status" value="1"/>
</dbReference>
<feature type="domain" description="Peptidase M12A" evidence="15">
    <location>
        <begin position="124"/>
        <end position="340"/>
    </location>
</feature>
<dbReference type="GeneID" id="106158766"/>
<dbReference type="GO" id="GO:0006508">
    <property type="term" value="P:proteolysis"/>
    <property type="evidence" value="ECO:0007669"/>
    <property type="project" value="UniProtKB-KW"/>
</dbReference>
<gene>
    <name evidence="17" type="primary">LOC106158766</name>
</gene>
<dbReference type="InterPro" id="IPR001506">
    <property type="entry name" value="Peptidase_M12A"/>
</dbReference>
<keyword evidence="10" id="KW-0325">Glycoprotein</keyword>
<dbReference type="SMART" id="SM00235">
    <property type="entry name" value="ZnMc"/>
    <property type="match status" value="1"/>
</dbReference>
<keyword evidence="4 12" id="KW-0479">Metal-binding</keyword>
<organism evidence="16 17">
    <name type="scientific">Lingula anatina</name>
    <name type="common">Brachiopod</name>
    <name type="synonym">Lingula unguis</name>
    <dbReference type="NCBI Taxonomy" id="7574"/>
    <lineage>
        <taxon>Eukaryota</taxon>
        <taxon>Metazoa</taxon>
        <taxon>Spiralia</taxon>
        <taxon>Lophotrochozoa</taxon>
        <taxon>Brachiopoda</taxon>
        <taxon>Linguliformea</taxon>
        <taxon>Lingulata</taxon>
        <taxon>Lingulida</taxon>
        <taxon>Linguloidea</taxon>
        <taxon>Lingulidae</taxon>
        <taxon>Lingula</taxon>
    </lineage>
</organism>
<evidence type="ECO:0000256" key="7">
    <source>
        <dbReference type="ARBA" id="ARBA00022833"/>
    </source>
</evidence>
<evidence type="ECO:0000313" key="16">
    <source>
        <dbReference type="Proteomes" id="UP000085678"/>
    </source>
</evidence>
<accession>A0A1S3HWA4</accession>
<dbReference type="PANTHER" id="PTHR10127:SF780">
    <property type="entry name" value="METALLOENDOPEPTIDASE"/>
    <property type="match status" value="1"/>
</dbReference>
<evidence type="ECO:0000256" key="6">
    <source>
        <dbReference type="ARBA" id="ARBA00022801"/>
    </source>
</evidence>
<protein>
    <recommendedName>
        <fullName evidence="13">Metalloendopeptidase</fullName>
        <ecNumber evidence="13">3.4.24.-</ecNumber>
    </recommendedName>
</protein>
<dbReference type="PROSITE" id="PS01180">
    <property type="entry name" value="CUB"/>
    <property type="match status" value="1"/>
</dbReference>
<dbReference type="CDD" id="cd04280">
    <property type="entry name" value="ZnMc_astacin_like"/>
    <property type="match status" value="1"/>
</dbReference>
<feature type="chain" id="PRO_5010006008" description="Metalloendopeptidase" evidence="13">
    <location>
        <begin position="21"/>
        <end position="518"/>
    </location>
</feature>
<dbReference type="PIRSF" id="PIRSF036365">
    <property type="entry name" value="Astacin_nematoda"/>
    <property type="match status" value="1"/>
</dbReference>
<feature type="binding site" evidence="12">
    <location>
        <position position="238"/>
    </location>
    <ligand>
        <name>Zn(2+)</name>
        <dbReference type="ChEBI" id="CHEBI:29105"/>
        <note>catalytic</note>
    </ligand>
</feature>
<comment type="subcellular location">
    <subcellularLocation>
        <location evidence="1">Secreted</location>
    </subcellularLocation>
</comment>
<evidence type="ECO:0000256" key="10">
    <source>
        <dbReference type="ARBA" id="ARBA00023180"/>
    </source>
</evidence>
<dbReference type="EC" id="3.4.24.-" evidence="13"/>
<keyword evidence="3 12" id="KW-0645">Protease</keyword>
<dbReference type="InterPro" id="IPR024079">
    <property type="entry name" value="MetalloPept_cat_dom_sf"/>
</dbReference>
<comment type="cofactor">
    <cofactor evidence="12 13">
        <name>Zn(2+)</name>
        <dbReference type="ChEBI" id="CHEBI:29105"/>
    </cofactor>
    <text evidence="12 13">Binds 1 zinc ion per subunit.</text>
</comment>
<dbReference type="SUPFAM" id="SSF55486">
    <property type="entry name" value="Metalloproteases ('zincins'), catalytic domain"/>
    <property type="match status" value="1"/>
</dbReference>
<dbReference type="PANTHER" id="PTHR10127">
    <property type="entry name" value="DISCOIDIN, CUB, EGF, LAMININ , AND ZINC METALLOPROTEASE DOMAIN CONTAINING"/>
    <property type="match status" value="1"/>
</dbReference>
<keyword evidence="8 12" id="KW-0482">Metalloprotease</keyword>
<sequence length="518" mass="57884">MVMSTVGFGMTVWSALIVVAAPKPMNIGLVETGEASRLRNKVAQGESKVPLSKTVFGITDQEMEQVKLIKKDIDNIAMKIHKRPVQVQKTSKEPDNVLGDIAYTAVQLAAIKRQLTGHGQRRRRGISLVHNRWPLGKPIPYTFDETSKRPIPTAQRDVVRAALAAWEEATCIRFQYFLPSSLPDSTYLNFTGAWDGCWSYVGMLYHTPGYPRSQPVNLDPSCFDVLLGVGRIVHEVGHALGLWHEHTRYDRDKHVVINWDAIKAGMEGNFAKQEGDNKGTPYDYGSIMHYVPTSFANTTVSSTTIEPMESVYKNSMGQRFKLAFGDIKVINAVYCADTCNGIPAPTCKNGGYQDPVKCNECKCPDGLKGSAYCAEPAPHKMDVCGWKITLTNVPEMTTIESPNSALVYQTYKEFQECNWLIQSPPGSKILFEFVPKIPTYYAMALTHYVSGLCIDYVEIKHTLDFGRTGQRFCGFYHTLTFPAIISESNQALVLFRANYPYNFSNKLGFKLHVQSVPS</sequence>
<dbReference type="SMART" id="SM00042">
    <property type="entry name" value="CUB"/>
    <property type="match status" value="1"/>
</dbReference>
<dbReference type="GO" id="GO:0005576">
    <property type="term" value="C:extracellular region"/>
    <property type="evidence" value="ECO:0007669"/>
    <property type="project" value="UniProtKB-SubCell"/>
</dbReference>
<evidence type="ECO:0000313" key="17">
    <source>
        <dbReference type="RefSeq" id="XP_013390315.1"/>
    </source>
</evidence>
<name>A0A1S3HWA4_LINAN</name>
<evidence type="ECO:0000256" key="13">
    <source>
        <dbReference type="RuleBase" id="RU361183"/>
    </source>
</evidence>
<keyword evidence="6 12" id="KW-0378">Hydrolase</keyword>
<keyword evidence="16" id="KW-1185">Reference proteome</keyword>
<evidence type="ECO:0000256" key="12">
    <source>
        <dbReference type="PROSITE-ProRule" id="PRU01211"/>
    </source>
</evidence>
<dbReference type="InParanoid" id="A0A1S3HWA4"/>
<evidence type="ECO:0000256" key="4">
    <source>
        <dbReference type="ARBA" id="ARBA00022723"/>
    </source>
</evidence>
<dbReference type="Proteomes" id="UP000085678">
    <property type="component" value="Unplaced"/>
</dbReference>
<dbReference type="PROSITE" id="PS51864">
    <property type="entry name" value="ASTACIN"/>
    <property type="match status" value="1"/>
</dbReference>
<evidence type="ECO:0000256" key="5">
    <source>
        <dbReference type="ARBA" id="ARBA00022729"/>
    </source>
</evidence>
<keyword evidence="7 12" id="KW-0862">Zinc</keyword>